<dbReference type="Proteomes" id="UP000269721">
    <property type="component" value="Unassembled WGS sequence"/>
</dbReference>
<dbReference type="AlphaFoldDB" id="A0A4V1IPY1"/>
<dbReference type="PANTHER" id="PTHR15180">
    <property type="entry name" value="GENERAL TRANSCRIPTION FACTOR 3C POLYPEPTIDE 1"/>
    <property type="match status" value="1"/>
</dbReference>
<feature type="compositionally biased region" description="Basic and acidic residues" evidence="1">
    <location>
        <begin position="75"/>
        <end position="85"/>
    </location>
</feature>
<evidence type="ECO:0000256" key="2">
    <source>
        <dbReference type="SAM" id="SignalP"/>
    </source>
</evidence>
<feature type="region of interest" description="Disordered" evidence="1">
    <location>
        <begin position="67"/>
        <end position="87"/>
    </location>
</feature>
<dbReference type="OrthoDB" id="68020at2759"/>
<dbReference type="GO" id="GO:0042791">
    <property type="term" value="P:5S class rRNA transcription by RNA polymerase III"/>
    <property type="evidence" value="ECO:0007669"/>
    <property type="project" value="TreeGrafter"/>
</dbReference>
<dbReference type="GO" id="GO:0006384">
    <property type="term" value="P:transcription initiation at RNA polymerase III promoter"/>
    <property type="evidence" value="ECO:0007669"/>
    <property type="project" value="InterPro"/>
</dbReference>
<dbReference type="GO" id="GO:0000127">
    <property type="term" value="C:transcription factor TFIIIC complex"/>
    <property type="evidence" value="ECO:0007669"/>
    <property type="project" value="InterPro"/>
</dbReference>
<keyword evidence="2" id="KW-0732">Signal</keyword>
<feature type="chain" id="PRO_5020333705" evidence="2">
    <location>
        <begin position="19"/>
        <end position="388"/>
    </location>
</feature>
<dbReference type="EMBL" id="KZ999897">
    <property type="protein sequence ID" value="RKO84637.1"/>
    <property type="molecule type" value="Genomic_DNA"/>
</dbReference>
<name>A0A4V1IPY1_9FUNG</name>
<protein>
    <submittedName>
        <fullName evidence="3">Uncharacterized protein</fullName>
    </submittedName>
</protein>
<accession>A0A4V1IPY1</accession>
<reference evidence="4" key="1">
    <citation type="journal article" date="2018" name="Nat. Microbiol.">
        <title>Leveraging single-cell genomics to expand the fungal tree of life.</title>
        <authorList>
            <person name="Ahrendt S.R."/>
            <person name="Quandt C.A."/>
            <person name="Ciobanu D."/>
            <person name="Clum A."/>
            <person name="Salamov A."/>
            <person name="Andreopoulos B."/>
            <person name="Cheng J.F."/>
            <person name="Woyke T."/>
            <person name="Pelin A."/>
            <person name="Henrissat B."/>
            <person name="Reynolds N.K."/>
            <person name="Benny G.L."/>
            <person name="Smith M.E."/>
            <person name="James T.Y."/>
            <person name="Grigoriev I.V."/>
        </authorList>
    </citation>
    <scope>NUCLEOTIDE SEQUENCE [LARGE SCALE GENOMIC DNA]</scope>
</reference>
<evidence type="ECO:0000313" key="3">
    <source>
        <dbReference type="EMBL" id="RKO84637.1"/>
    </source>
</evidence>
<gene>
    <name evidence="3" type="ORF">BDK51DRAFT_43332</name>
</gene>
<keyword evidence="4" id="KW-1185">Reference proteome</keyword>
<dbReference type="PANTHER" id="PTHR15180:SF1">
    <property type="entry name" value="GENERAL TRANSCRIPTION FACTOR 3C POLYPEPTIDE 1"/>
    <property type="match status" value="1"/>
</dbReference>
<organism evidence="3 4">
    <name type="scientific">Blyttiomyces helicus</name>
    <dbReference type="NCBI Taxonomy" id="388810"/>
    <lineage>
        <taxon>Eukaryota</taxon>
        <taxon>Fungi</taxon>
        <taxon>Fungi incertae sedis</taxon>
        <taxon>Chytridiomycota</taxon>
        <taxon>Chytridiomycota incertae sedis</taxon>
        <taxon>Chytridiomycetes</taxon>
        <taxon>Chytridiomycetes incertae sedis</taxon>
        <taxon>Blyttiomyces</taxon>
    </lineage>
</organism>
<dbReference type="GO" id="GO:0003677">
    <property type="term" value="F:DNA binding"/>
    <property type="evidence" value="ECO:0007669"/>
    <property type="project" value="InterPro"/>
</dbReference>
<feature type="signal peptide" evidence="2">
    <location>
        <begin position="1"/>
        <end position="18"/>
    </location>
</feature>
<sequence length="388" mass="42856">MCALLDWLAAGALRVVPSFPADVAKSWNYESEDSSPTLYADISIMPTSKTGWFSPSTTSELKRRVSNASLTAGTSEKREKRARVDTDDEGEMADAAVVIQDVSEPMDVEAGQSEPVIESEDPVDAAFRIGFLNEADRAIGRKIYSLVLDGGQFGVSILDLNEKLVKAGISGAEAAAHLKALMNKCIMPEKEIPLISRVGFAEVRYITNEHLRAYTVSTPYRSETGGDPSSSTMPLDKMEAGADLVSWKLSHSIRRGSGSRSAGDFVPTRTWYDLDGKLSESTLRACMEAVVSIIVHKPGIHESRLYQRTSALMSRVELTEILEKLEERGAIRSEVIIKPRRPLNVFDAVFDGANGFFEEATDRFTLDPNRITCYWPELGWFWKTSESL</sequence>
<evidence type="ECO:0000256" key="1">
    <source>
        <dbReference type="SAM" id="MobiDB-lite"/>
    </source>
</evidence>
<proteinExistence type="predicted"/>
<evidence type="ECO:0000313" key="4">
    <source>
        <dbReference type="Proteomes" id="UP000269721"/>
    </source>
</evidence>
<dbReference type="InterPro" id="IPR044210">
    <property type="entry name" value="Tfc3-like"/>
</dbReference>